<protein>
    <recommendedName>
        <fullName evidence="4">Zinc ribbon domain-containing protein</fullName>
    </recommendedName>
</protein>
<proteinExistence type="predicted"/>
<dbReference type="Proteomes" id="UP000663454">
    <property type="component" value="Chromosome"/>
</dbReference>
<evidence type="ECO:0000256" key="1">
    <source>
        <dbReference type="SAM" id="Phobius"/>
    </source>
</evidence>
<gene>
    <name evidence="2" type="ORF">DWB79_04790</name>
</gene>
<dbReference type="EMBL" id="CP031393">
    <property type="protein sequence ID" value="QSH97079.1"/>
    <property type="molecule type" value="Genomic_DNA"/>
</dbReference>
<keyword evidence="1" id="KW-0812">Transmembrane</keyword>
<evidence type="ECO:0008006" key="4">
    <source>
        <dbReference type="Google" id="ProtNLM"/>
    </source>
</evidence>
<evidence type="ECO:0000313" key="3">
    <source>
        <dbReference type="Proteomes" id="UP000663454"/>
    </source>
</evidence>
<evidence type="ECO:0000313" key="2">
    <source>
        <dbReference type="EMBL" id="QSH97079.1"/>
    </source>
</evidence>
<reference evidence="2 3" key="1">
    <citation type="submission" date="2018-08" db="EMBL/GenBank/DDBJ databases">
        <authorList>
            <person name="Clegg S.R."/>
            <person name="Carter S.D."/>
            <person name="Radford A.D."/>
            <person name="Darby A."/>
            <person name="Hall N."/>
            <person name="Birtles R."/>
            <person name="Evans N.J."/>
        </authorList>
    </citation>
    <scope>NUCLEOTIDE SEQUENCE [LARGE SCALE GENOMIC DNA]</scope>
    <source>
        <strain evidence="2 3">ATCC 700293</strain>
    </source>
</reference>
<accession>A0ABX7M2I4</accession>
<keyword evidence="1" id="KW-1133">Transmembrane helix</keyword>
<feature type="transmembrane region" description="Helical" evidence="1">
    <location>
        <begin position="6"/>
        <end position="28"/>
    </location>
</feature>
<keyword evidence="3" id="KW-1185">Reference proteome</keyword>
<organism evidence="2 3">
    <name type="scientific">Treponema medium</name>
    <dbReference type="NCBI Taxonomy" id="58231"/>
    <lineage>
        <taxon>Bacteria</taxon>
        <taxon>Pseudomonadati</taxon>
        <taxon>Spirochaetota</taxon>
        <taxon>Spirochaetia</taxon>
        <taxon>Spirochaetales</taxon>
        <taxon>Treponemataceae</taxon>
        <taxon>Treponema</taxon>
    </lineage>
</organism>
<keyword evidence="1" id="KW-0472">Membrane</keyword>
<name>A0ABX7M2I4_TREMD</name>
<sequence length="137" mass="15219">MGTLLSPLSWFILVFIGILLMIVAYFLFTFNSKKTGTAKYLPKGKPGAPGVCPICCTVLKRGEQLKTKVYPSEGTDRLCSIYGCPHCYPMIEPDADRFCPVCKAPVPTDSYLIARLFDRGKTDKHVRILGCRACRHA</sequence>